<dbReference type="CDD" id="cd12148">
    <property type="entry name" value="fungal_TF_MHR"/>
    <property type="match status" value="1"/>
</dbReference>
<evidence type="ECO:0000256" key="3">
    <source>
        <dbReference type="ARBA" id="ARBA00023015"/>
    </source>
</evidence>
<name>B6JZL1_SCHJY</name>
<dbReference type="GO" id="GO:0005634">
    <property type="term" value="C:nucleus"/>
    <property type="evidence" value="ECO:0007669"/>
    <property type="project" value="UniProtKB-SubCell"/>
</dbReference>
<dbReference type="STRING" id="402676.B6JZL1"/>
<feature type="region of interest" description="Disordered" evidence="6">
    <location>
        <begin position="707"/>
        <end position="737"/>
    </location>
</feature>
<feature type="transmembrane region" description="Helical" evidence="7">
    <location>
        <begin position="269"/>
        <end position="290"/>
    </location>
</feature>
<reference evidence="9 10" key="1">
    <citation type="journal article" date="2011" name="Science">
        <title>Comparative functional genomics of the fission yeasts.</title>
        <authorList>
            <person name="Rhind N."/>
            <person name="Chen Z."/>
            <person name="Yassour M."/>
            <person name="Thompson D.A."/>
            <person name="Haas B.J."/>
            <person name="Habib N."/>
            <person name="Wapinski I."/>
            <person name="Roy S."/>
            <person name="Lin M.F."/>
            <person name="Heiman D.I."/>
            <person name="Young S.K."/>
            <person name="Furuya K."/>
            <person name="Guo Y."/>
            <person name="Pidoux A."/>
            <person name="Chen H.M."/>
            <person name="Robbertse B."/>
            <person name="Goldberg J.M."/>
            <person name="Aoki K."/>
            <person name="Bayne E.H."/>
            <person name="Berlin A.M."/>
            <person name="Desjardins C.A."/>
            <person name="Dobbs E."/>
            <person name="Dukaj L."/>
            <person name="Fan L."/>
            <person name="FitzGerald M.G."/>
            <person name="French C."/>
            <person name="Gujja S."/>
            <person name="Hansen K."/>
            <person name="Keifenheim D."/>
            <person name="Levin J.Z."/>
            <person name="Mosher R.A."/>
            <person name="Mueller C.A."/>
            <person name="Pfiffner J."/>
            <person name="Priest M."/>
            <person name="Russ C."/>
            <person name="Smialowska A."/>
            <person name="Swoboda P."/>
            <person name="Sykes S.M."/>
            <person name="Vaughn M."/>
            <person name="Vengrova S."/>
            <person name="Yoder R."/>
            <person name="Zeng Q."/>
            <person name="Allshire R."/>
            <person name="Baulcombe D."/>
            <person name="Birren B.W."/>
            <person name="Brown W."/>
            <person name="Ekwall K."/>
            <person name="Kellis M."/>
            <person name="Leatherwood J."/>
            <person name="Levin H."/>
            <person name="Margalit H."/>
            <person name="Martienssen R."/>
            <person name="Nieduszynski C.A."/>
            <person name="Spatafora J.W."/>
            <person name="Friedman N."/>
            <person name="Dalgaard J.Z."/>
            <person name="Baumann P."/>
            <person name="Niki H."/>
            <person name="Regev A."/>
            <person name="Nusbaum C."/>
        </authorList>
    </citation>
    <scope>NUCLEOTIDE SEQUENCE [LARGE SCALE GENOMIC DNA]</scope>
    <source>
        <strain evidence="10">yFS275 / FY16936</strain>
    </source>
</reference>
<gene>
    <name evidence="9" type="ORF">SJAG_02052</name>
</gene>
<evidence type="ECO:0000256" key="4">
    <source>
        <dbReference type="ARBA" id="ARBA00023163"/>
    </source>
</evidence>
<evidence type="ECO:0000313" key="9">
    <source>
        <dbReference type="EMBL" id="EEB06979.1"/>
    </source>
</evidence>
<keyword evidence="10" id="KW-1185">Reference proteome</keyword>
<keyword evidence="4" id="KW-0804">Transcription</keyword>
<keyword evidence="7" id="KW-0472">Membrane</keyword>
<evidence type="ECO:0000256" key="5">
    <source>
        <dbReference type="ARBA" id="ARBA00023242"/>
    </source>
</evidence>
<dbReference type="SMART" id="SM00066">
    <property type="entry name" value="GAL4"/>
    <property type="match status" value="1"/>
</dbReference>
<feature type="region of interest" description="Disordered" evidence="6">
    <location>
        <begin position="1"/>
        <end position="21"/>
    </location>
</feature>
<keyword evidence="3" id="KW-0805">Transcription regulation</keyword>
<dbReference type="GO" id="GO:0000981">
    <property type="term" value="F:DNA-binding transcription factor activity, RNA polymerase II-specific"/>
    <property type="evidence" value="ECO:0007669"/>
    <property type="project" value="InterPro"/>
</dbReference>
<dbReference type="RefSeq" id="XP_002173272.1">
    <property type="nucleotide sequence ID" value="XM_002173236.2"/>
</dbReference>
<evidence type="ECO:0000256" key="7">
    <source>
        <dbReference type="SAM" id="Phobius"/>
    </source>
</evidence>
<sequence length="847" mass="94393">MSDAPDSVSVEEALSATSRTKTGRIRKRLAAACATCRKRKIRCSGSIPSCANCQKNKLSCLYPARRNSIQSEEQRLFMMEKTTAALAASPSSPPSSSGRRSSVSASVSSISPRESFEHETRSNTAAFSSSPEMISPTFSSSTLQSLSLSEKRISSELHPSYTAPHRLPGGPMWTEGADLLPPLDVQVRLAKVFFTYCHGQPFILFHRETFMQYLQDESMPPVLMLAVCGVAARFAEDVELSIPNRHAFIEQCIENVSKIAMNSFERLDLVYVAVFLLLSLVYIGSSKFWIHGGMAIRMVVALAPNCSKQLAYYDSAEHPMSEALSCQLAHRVFWNCFMVDRFNSLYCKTQFLDSQDIKVPLPTRETIFQEEKIAITETLDGETHHHHHSHSSHSHQNPRNNMGLVAFTVRITSIWGKIVRFLKSYKKHKPHDVPPFWHSKSEFAKLDESVYEWARMLPSRLHYSRQSLLSYHMIKQGGPFAYMHICYLQSLLYIHLYSVFRRTARLSRPPPGQFIHESLRLAVRCANGIIHIIRDCYDLSIHLTAPFLTTSSFMASLVVLFHMEDGTLLSAPSRQRLSTLSHFLSVMKAYWPNLASFYDAYYALKVYVLSHSMQPTLTMAPLNSASHLPVIPGINTIPAPALLSRRGSLTDPMTTQSPFSSPTWLPMMNGGMLTQGLISNPIALPALEQNTHSLKHQQQQAFRMNTLITPPADPTPASQLKDASPSLSSESPLQQSHSIHNAAPALEPSTMNGPAMPASMSYMKPNNSAQLPAGLTADPTLKSVEAYPFSLDENVKLSTSLCCWFLPMTETQSLNALPQLQPSEEEAAQAISLERHLLFIEGGGYFS</sequence>
<protein>
    <submittedName>
        <fullName evidence="9">Transcription factor</fullName>
    </submittedName>
</protein>
<feature type="region of interest" description="Disordered" evidence="6">
    <location>
        <begin position="83"/>
        <end position="138"/>
    </location>
</feature>
<dbReference type="InterPro" id="IPR001138">
    <property type="entry name" value="Zn2Cys6_DnaBD"/>
</dbReference>
<dbReference type="HOGENOM" id="CLU_345179_0_0_1"/>
<dbReference type="JaponicusDB" id="SJAG_02052"/>
<dbReference type="InterPro" id="IPR036864">
    <property type="entry name" value="Zn2-C6_fun-type_DNA-bd_sf"/>
</dbReference>
<evidence type="ECO:0000313" key="10">
    <source>
        <dbReference type="Proteomes" id="UP000001744"/>
    </source>
</evidence>
<dbReference type="OMA" id="WRIARIY"/>
<dbReference type="Pfam" id="PF04082">
    <property type="entry name" value="Fungal_trans"/>
    <property type="match status" value="1"/>
</dbReference>
<dbReference type="InterPro" id="IPR007219">
    <property type="entry name" value="XnlR_reg_dom"/>
</dbReference>
<dbReference type="AlphaFoldDB" id="B6JZL1"/>
<comment type="subcellular location">
    <subcellularLocation>
        <location evidence="1">Nucleus</location>
    </subcellularLocation>
</comment>
<keyword evidence="7" id="KW-0812">Transmembrane</keyword>
<feature type="compositionally biased region" description="Low complexity" evidence="6">
    <location>
        <begin position="724"/>
        <end position="737"/>
    </location>
</feature>
<dbReference type="Gene3D" id="4.10.240.10">
    <property type="entry name" value="Zn(2)-C6 fungal-type DNA-binding domain"/>
    <property type="match status" value="1"/>
</dbReference>
<dbReference type="EMBL" id="KE651168">
    <property type="protein sequence ID" value="EEB06979.1"/>
    <property type="molecule type" value="Genomic_DNA"/>
</dbReference>
<feature type="compositionally biased region" description="Polar residues" evidence="6">
    <location>
        <begin position="122"/>
        <end position="138"/>
    </location>
</feature>
<dbReference type="Pfam" id="PF00172">
    <property type="entry name" value="Zn_clus"/>
    <property type="match status" value="1"/>
</dbReference>
<dbReference type="GO" id="GO:0003677">
    <property type="term" value="F:DNA binding"/>
    <property type="evidence" value="ECO:0007669"/>
    <property type="project" value="InterPro"/>
</dbReference>
<dbReference type="PANTHER" id="PTHR47338">
    <property type="entry name" value="ZN(II)2CYS6 TRANSCRIPTION FACTOR (EUROFUNG)-RELATED"/>
    <property type="match status" value="1"/>
</dbReference>
<dbReference type="SMART" id="SM00906">
    <property type="entry name" value="Fungal_trans"/>
    <property type="match status" value="1"/>
</dbReference>
<dbReference type="OrthoDB" id="39175at2759"/>
<feature type="region of interest" description="Disordered" evidence="6">
    <location>
        <begin position="380"/>
        <end position="399"/>
    </location>
</feature>
<dbReference type="PANTHER" id="PTHR47338:SF5">
    <property type="entry name" value="ZN(II)2CYS6 TRANSCRIPTION FACTOR (EUROFUNG)"/>
    <property type="match status" value="1"/>
</dbReference>
<dbReference type="PROSITE" id="PS00463">
    <property type="entry name" value="ZN2_CY6_FUNGAL_1"/>
    <property type="match status" value="1"/>
</dbReference>
<dbReference type="GeneID" id="7047899"/>
<evidence type="ECO:0000256" key="2">
    <source>
        <dbReference type="ARBA" id="ARBA00022723"/>
    </source>
</evidence>
<keyword evidence="2" id="KW-0479">Metal-binding</keyword>
<dbReference type="PROSITE" id="PS50048">
    <property type="entry name" value="ZN2_CY6_FUNGAL_2"/>
    <property type="match status" value="1"/>
</dbReference>
<proteinExistence type="predicted"/>
<dbReference type="VEuPathDB" id="FungiDB:SJAG_02052"/>
<evidence type="ECO:0000256" key="1">
    <source>
        <dbReference type="ARBA" id="ARBA00004123"/>
    </source>
</evidence>
<feature type="compositionally biased region" description="Basic residues" evidence="6">
    <location>
        <begin position="384"/>
        <end position="393"/>
    </location>
</feature>
<keyword evidence="5" id="KW-0539">Nucleus</keyword>
<dbReference type="Proteomes" id="UP000001744">
    <property type="component" value="Unassembled WGS sequence"/>
</dbReference>
<keyword evidence="7" id="KW-1133">Transmembrane helix</keyword>
<feature type="compositionally biased region" description="Low complexity" evidence="6">
    <location>
        <begin position="87"/>
        <end position="113"/>
    </location>
</feature>
<evidence type="ECO:0000256" key="6">
    <source>
        <dbReference type="SAM" id="MobiDB-lite"/>
    </source>
</evidence>
<dbReference type="eggNOG" id="ENOG502QR2H">
    <property type="taxonomic scope" value="Eukaryota"/>
</dbReference>
<dbReference type="GO" id="GO:0008270">
    <property type="term" value="F:zinc ion binding"/>
    <property type="evidence" value="ECO:0007669"/>
    <property type="project" value="InterPro"/>
</dbReference>
<feature type="domain" description="Zn(2)-C6 fungal-type" evidence="8">
    <location>
        <begin position="32"/>
        <end position="62"/>
    </location>
</feature>
<accession>B6JZL1</accession>
<dbReference type="SUPFAM" id="SSF57701">
    <property type="entry name" value="Zn2/Cys6 DNA-binding domain"/>
    <property type="match status" value="1"/>
</dbReference>
<dbReference type="CDD" id="cd00067">
    <property type="entry name" value="GAL4"/>
    <property type="match status" value="1"/>
</dbReference>
<organism evidence="9 10">
    <name type="scientific">Schizosaccharomyces japonicus (strain yFS275 / FY16936)</name>
    <name type="common">Fission yeast</name>
    <dbReference type="NCBI Taxonomy" id="402676"/>
    <lineage>
        <taxon>Eukaryota</taxon>
        <taxon>Fungi</taxon>
        <taxon>Dikarya</taxon>
        <taxon>Ascomycota</taxon>
        <taxon>Taphrinomycotina</taxon>
        <taxon>Schizosaccharomycetes</taxon>
        <taxon>Schizosaccharomycetales</taxon>
        <taxon>Schizosaccharomycetaceae</taxon>
        <taxon>Schizosaccharomyces</taxon>
    </lineage>
</organism>
<dbReference type="InterPro" id="IPR050815">
    <property type="entry name" value="TF_fung"/>
</dbReference>
<evidence type="ECO:0000259" key="8">
    <source>
        <dbReference type="PROSITE" id="PS50048"/>
    </source>
</evidence>
<dbReference type="GO" id="GO:0006351">
    <property type="term" value="P:DNA-templated transcription"/>
    <property type="evidence" value="ECO:0007669"/>
    <property type="project" value="InterPro"/>
</dbReference>